<dbReference type="EMBL" id="HACA01016846">
    <property type="protein sequence ID" value="CDW34207.1"/>
    <property type="molecule type" value="Transcribed_RNA"/>
</dbReference>
<name>A0A0K2U8C7_LEPSM</name>
<organism evidence="1">
    <name type="scientific">Lepeophtheirus salmonis</name>
    <name type="common">Salmon louse</name>
    <name type="synonym">Caligus salmonis</name>
    <dbReference type="NCBI Taxonomy" id="72036"/>
    <lineage>
        <taxon>Eukaryota</taxon>
        <taxon>Metazoa</taxon>
        <taxon>Ecdysozoa</taxon>
        <taxon>Arthropoda</taxon>
        <taxon>Crustacea</taxon>
        <taxon>Multicrustacea</taxon>
        <taxon>Hexanauplia</taxon>
        <taxon>Copepoda</taxon>
        <taxon>Siphonostomatoida</taxon>
        <taxon>Caligidae</taxon>
        <taxon>Lepeophtheirus</taxon>
    </lineage>
</organism>
<evidence type="ECO:0000313" key="1">
    <source>
        <dbReference type="EMBL" id="CDW34207.1"/>
    </source>
</evidence>
<accession>A0A0K2U8C7</accession>
<sequence>MTSIDEFVIPNILKRNRTLFRVRIGSDNITNTRTLGLSEKLFCKGSEGSSKVEVTVSQCP</sequence>
<proteinExistence type="predicted"/>
<reference evidence="1" key="1">
    <citation type="submission" date="2014-05" db="EMBL/GenBank/DDBJ databases">
        <authorList>
            <person name="Chronopoulou M."/>
        </authorList>
    </citation>
    <scope>NUCLEOTIDE SEQUENCE</scope>
    <source>
        <tissue evidence="1">Whole organism</tissue>
    </source>
</reference>
<protein>
    <submittedName>
        <fullName evidence="1">Uncharacterized protein</fullName>
    </submittedName>
</protein>
<dbReference type="AlphaFoldDB" id="A0A0K2U8C7"/>